<gene>
    <name evidence="7" type="ORF">K1W69_26615</name>
</gene>
<feature type="transmembrane region" description="Helical" evidence="6">
    <location>
        <begin position="35"/>
        <end position="58"/>
    </location>
</feature>
<accession>A0AAE3D4F8</accession>
<dbReference type="AlphaFoldDB" id="A0AAE3D4F8"/>
<feature type="transmembrane region" description="Helical" evidence="6">
    <location>
        <begin position="206"/>
        <end position="231"/>
    </location>
</feature>
<comment type="caution">
    <text evidence="7">The sequence shown here is derived from an EMBL/GenBank/DDBJ whole genome shotgun (WGS) entry which is preliminary data.</text>
</comment>
<keyword evidence="3 6" id="KW-0812">Transmembrane</keyword>
<dbReference type="PIRSF" id="PIRSF035875">
    <property type="entry name" value="RNase_BN"/>
    <property type="match status" value="1"/>
</dbReference>
<comment type="subcellular location">
    <subcellularLocation>
        <location evidence="1">Cell membrane</location>
        <topology evidence="1">Multi-pass membrane protein</topology>
    </subcellularLocation>
</comment>
<dbReference type="RefSeq" id="WP_220231560.1">
    <property type="nucleotide sequence ID" value="NZ_JAICBX010000009.1"/>
</dbReference>
<dbReference type="NCBIfam" id="TIGR00765">
    <property type="entry name" value="yihY_not_rbn"/>
    <property type="match status" value="1"/>
</dbReference>
<name>A0AAE3D4F8_9HYPH</name>
<dbReference type="PANTHER" id="PTHR30213:SF0">
    <property type="entry name" value="UPF0761 MEMBRANE PROTEIN YIHY"/>
    <property type="match status" value="1"/>
</dbReference>
<dbReference type="Pfam" id="PF03631">
    <property type="entry name" value="Virul_fac_BrkB"/>
    <property type="match status" value="1"/>
</dbReference>
<feature type="transmembrane region" description="Helical" evidence="6">
    <location>
        <begin position="178"/>
        <end position="194"/>
    </location>
</feature>
<dbReference type="EMBL" id="JAICBX010000009">
    <property type="protein sequence ID" value="MBW8640793.1"/>
    <property type="molecule type" value="Genomic_DNA"/>
</dbReference>
<feature type="transmembrane region" description="Helical" evidence="6">
    <location>
        <begin position="92"/>
        <end position="115"/>
    </location>
</feature>
<evidence type="ECO:0000256" key="3">
    <source>
        <dbReference type="ARBA" id="ARBA00022692"/>
    </source>
</evidence>
<keyword evidence="8" id="KW-1185">Reference proteome</keyword>
<evidence type="ECO:0000256" key="1">
    <source>
        <dbReference type="ARBA" id="ARBA00004651"/>
    </source>
</evidence>
<keyword evidence="2" id="KW-1003">Cell membrane</keyword>
<proteinExistence type="predicted"/>
<keyword evidence="5 6" id="KW-0472">Membrane</keyword>
<dbReference type="Proteomes" id="UP001196509">
    <property type="component" value="Unassembled WGS sequence"/>
</dbReference>
<evidence type="ECO:0000313" key="8">
    <source>
        <dbReference type="Proteomes" id="UP001196509"/>
    </source>
</evidence>
<keyword evidence="4 6" id="KW-1133">Transmembrane helix</keyword>
<reference evidence="7" key="1">
    <citation type="submission" date="2021-08" db="EMBL/GenBank/DDBJ databases">
        <title>Hoeflea bacterium WL0058 sp. nov., isolated from the sediment.</title>
        <authorList>
            <person name="Wang L."/>
            <person name="Zhang D."/>
        </authorList>
    </citation>
    <scope>NUCLEOTIDE SEQUENCE</scope>
    <source>
        <strain evidence="7">WL0058</strain>
    </source>
</reference>
<evidence type="ECO:0000256" key="5">
    <source>
        <dbReference type="ARBA" id="ARBA00023136"/>
    </source>
</evidence>
<dbReference type="GO" id="GO:0005886">
    <property type="term" value="C:plasma membrane"/>
    <property type="evidence" value="ECO:0007669"/>
    <property type="project" value="UniProtKB-SubCell"/>
</dbReference>
<dbReference type="PANTHER" id="PTHR30213">
    <property type="entry name" value="INNER MEMBRANE PROTEIN YHJD"/>
    <property type="match status" value="1"/>
</dbReference>
<sequence>MMDWKRYWRIVSGAVRHFNNDDGWAMASHVALSSLMALFPFLIFATSLASFLGAHAFAETAVHLIFDTWPSRVADPISREVMDVLTVNRGGLLTISVAAAFFFASNGVEALRVALNRAYRVSDTRSIFFTRAQSLGFVLVATVLMMAISFLLVLAPLAETLLEKYVPAAGKLIALIKDWRLIIAAAVLLIGLIVSHKWLPAGQRSIFSILPGIVVTFVLWIVGSMIFAAYLKTFANYFSTYAGLTSLMIALIFLYIIGAIFILGAELNASILIEAREDERRNS</sequence>
<organism evidence="7 8">
    <name type="scientific">Flavimaribacter sediminis</name>
    <dbReference type="NCBI Taxonomy" id="2865987"/>
    <lineage>
        <taxon>Bacteria</taxon>
        <taxon>Pseudomonadati</taxon>
        <taxon>Pseudomonadota</taxon>
        <taxon>Alphaproteobacteria</taxon>
        <taxon>Hyphomicrobiales</taxon>
        <taxon>Rhizobiaceae</taxon>
        <taxon>Flavimaribacter</taxon>
    </lineage>
</organism>
<feature type="transmembrane region" description="Helical" evidence="6">
    <location>
        <begin position="237"/>
        <end position="263"/>
    </location>
</feature>
<evidence type="ECO:0000313" key="7">
    <source>
        <dbReference type="EMBL" id="MBW8640793.1"/>
    </source>
</evidence>
<dbReference type="InterPro" id="IPR017039">
    <property type="entry name" value="Virul_fac_BrkB"/>
</dbReference>
<feature type="transmembrane region" description="Helical" evidence="6">
    <location>
        <begin position="135"/>
        <end position="158"/>
    </location>
</feature>
<evidence type="ECO:0000256" key="6">
    <source>
        <dbReference type="SAM" id="Phobius"/>
    </source>
</evidence>
<evidence type="ECO:0000256" key="2">
    <source>
        <dbReference type="ARBA" id="ARBA00022475"/>
    </source>
</evidence>
<protein>
    <submittedName>
        <fullName evidence="7">YihY/virulence factor BrkB family protein</fullName>
    </submittedName>
</protein>
<evidence type="ECO:0000256" key="4">
    <source>
        <dbReference type="ARBA" id="ARBA00022989"/>
    </source>
</evidence>